<dbReference type="EMBL" id="BAAARN010000004">
    <property type="protein sequence ID" value="GAA2738773.1"/>
    <property type="molecule type" value="Genomic_DNA"/>
</dbReference>
<evidence type="ECO:0000256" key="1">
    <source>
        <dbReference type="ARBA" id="ARBA00004651"/>
    </source>
</evidence>
<dbReference type="PANTHER" id="PTHR43124">
    <property type="entry name" value="PURINE EFFLUX PUMP PBUE"/>
    <property type="match status" value="1"/>
</dbReference>
<evidence type="ECO:0000313" key="8">
    <source>
        <dbReference type="EMBL" id="GAA2738773.1"/>
    </source>
</evidence>
<feature type="transmembrane region" description="Helical" evidence="6">
    <location>
        <begin position="46"/>
        <end position="69"/>
    </location>
</feature>
<reference evidence="9" key="1">
    <citation type="journal article" date="2019" name="Int. J. Syst. Evol. Microbiol.">
        <title>The Global Catalogue of Microorganisms (GCM) 10K type strain sequencing project: providing services to taxonomists for standard genome sequencing and annotation.</title>
        <authorList>
            <consortium name="The Broad Institute Genomics Platform"/>
            <consortium name="The Broad Institute Genome Sequencing Center for Infectious Disease"/>
            <person name="Wu L."/>
            <person name="Ma J."/>
        </authorList>
    </citation>
    <scope>NUCLEOTIDE SEQUENCE [LARGE SCALE GENOMIC DNA]</scope>
    <source>
        <strain evidence="9">JCM 16378</strain>
    </source>
</reference>
<feature type="transmembrane region" description="Helical" evidence="6">
    <location>
        <begin position="278"/>
        <end position="299"/>
    </location>
</feature>
<feature type="transmembrane region" description="Helical" evidence="6">
    <location>
        <begin position="142"/>
        <end position="163"/>
    </location>
</feature>
<dbReference type="InterPro" id="IPR011701">
    <property type="entry name" value="MFS"/>
</dbReference>
<feature type="transmembrane region" description="Helical" evidence="6">
    <location>
        <begin position="244"/>
        <end position="266"/>
    </location>
</feature>
<keyword evidence="9" id="KW-1185">Reference proteome</keyword>
<keyword evidence="5 6" id="KW-0472">Membrane</keyword>
<feature type="transmembrane region" description="Helical" evidence="6">
    <location>
        <begin position="113"/>
        <end position="136"/>
    </location>
</feature>
<dbReference type="SUPFAM" id="SSF103473">
    <property type="entry name" value="MFS general substrate transporter"/>
    <property type="match status" value="1"/>
</dbReference>
<feature type="transmembrane region" description="Helical" evidence="6">
    <location>
        <begin position="374"/>
        <end position="397"/>
    </location>
</feature>
<evidence type="ECO:0000256" key="5">
    <source>
        <dbReference type="ARBA" id="ARBA00023136"/>
    </source>
</evidence>
<dbReference type="CDD" id="cd17324">
    <property type="entry name" value="MFS_NepI_like"/>
    <property type="match status" value="1"/>
</dbReference>
<evidence type="ECO:0000256" key="4">
    <source>
        <dbReference type="ARBA" id="ARBA00022989"/>
    </source>
</evidence>
<proteinExistence type="predicted"/>
<feature type="domain" description="Major facilitator superfamily (MFS) profile" evidence="7">
    <location>
        <begin position="47"/>
        <end position="423"/>
    </location>
</feature>
<feature type="transmembrane region" description="Helical" evidence="6">
    <location>
        <begin position="201"/>
        <end position="223"/>
    </location>
</feature>
<name>A0ABP6H9S8_9MICO</name>
<dbReference type="PANTHER" id="PTHR43124:SF3">
    <property type="entry name" value="CHLORAMPHENICOL EFFLUX PUMP RV0191"/>
    <property type="match status" value="1"/>
</dbReference>
<dbReference type="Pfam" id="PF07690">
    <property type="entry name" value="MFS_1"/>
    <property type="match status" value="1"/>
</dbReference>
<evidence type="ECO:0000256" key="3">
    <source>
        <dbReference type="ARBA" id="ARBA00022692"/>
    </source>
</evidence>
<comment type="subcellular location">
    <subcellularLocation>
        <location evidence="1">Cell membrane</location>
        <topology evidence="1">Multi-pass membrane protein</topology>
    </subcellularLocation>
</comment>
<feature type="transmembrane region" description="Helical" evidence="6">
    <location>
        <begin position="403"/>
        <end position="422"/>
    </location>
</feature>
<dbReference type="InterPro" id="IPR036259">
    <property type="entry name" value="MFS_trans_sf"/>
</dbReference>
<keyword evidence="2" id="KW-1003">Cell membrane</keyword>
<dbReference type="Proteomes" id="UP001501326">
    <property type="component" value="Unassembled WGS sequence"/>
</dbReference>
<dbReference type="RefSeq" id="WP_344195167.1">
    <property type="nucleotide sequence ID" value="NZ_BAAARN010000004.1"/>
</dbReference>
<feature type="transmembrane region" description="Helical" evidence="6">
    <location>
        <begin position="170"/>
        <end position="189"/>
    </location>
</feature>
<accession>A0ABP6H9S8</accession>
<evidence type="ECO:0000256" key="6">
    <source>
        <dbReference type="SAM" id="Phobius"/>
    </source>
</evidence>
<dbReference type="PROSITE" id="PS50850">
    <property type="entry name" value="MFS"/>
    <property type="match status" value="1"/>
</dbReference>
<evidence type="ECO:0000259" key="7">
    <source>
        <dbReference type="PROSITE" id="PS50850"/>
    </source>
</evidence>
<evidence type="ECO:0000256" key="2">
    <source>
        <dbReference type="ARBA" id="ARBA00022475"/>
    </source>
</evidence>
<dbReference type="InterPro" id="IPR050189">
    <property type="entry name" value="MFS_Efflux_Transporters"/>
</dbReference>
<feature type="transmembrane region" description="Helical" evidence="6">
    <location>
        <begin position="89"/>
        <end position="106"/>
    </location>
</feature>
<sequence>MTESAPPAPAAPAPGALDGADRSAAPAIDPMVDPVGPPVRSTHTNLALLALAIGGFAIGTTEFVTMGLLPEVAAGVGISIPTAGHVVSAYAAGVVVGAPVLATLGSKMPRKTLLLWLMGGFAVANGLSALASSYGLLMAARFLSGLPHGAYFGVGALVAASLVPAHRRTWAVSMMITGLTVANIVGVPLTTRLGQSYGWQWPYAAVAVLAAITVLAVWRWVPFCPPDGGATMRSEFSALRRPQVWFALAIGTVGFGGMFATFSYISPTMTELGGFSKGAIPLILAVYGVGMTAGAMASGPVSRLGLLRGIVVVMGTIAVMLALFGPAVAASKWLAVVAVFMLGLLPSALVPMLQTRLMDVAHEGQSLAAALNHSTLNLANALGAWLGSIVLSAGLGYEWPSRLGAVLAVLGVGIALASGITGRRSAQVARTR</sequence>
<dbReference type="Gene3D" id="1.20.1250.20">
    <property type="entry name" value="MFS general substrate transporter like domains"/>
    <property type="match status" value="2"/>
</dbReference>
<organism evidence="8 9">
    <name type="scientific">Pedococcus aerophilus</name>
    <dbReference type="NCBI Taxonomy" id="436356"/>
    <lineage>
        <taxon>Bacteria</taxon>
        <taxon>Bacillati</taxon>
        <taxon>Actinomycetota</taxon>
        <taxon>Actinomycetes</taxon>
        <taxon>Micrococcales</taxon>
        <taxon>Intrasporangiaceae</taxon>
        <taxon>Pedococcus</taxon>
    </lineage>
</organism>
<comment type="caution">
    <text evidence="8">The sequence shown here is derived from an EMBL/GenBank/DDBJ whole genome shotgun (WGS) entry which is preliminary data.</text>
</comment>
<keyword evidence="4 6" id="KW-1133">Transmembrane helix</keyword>
<feature type="transmembrane region" description="Helical" evidence="6">
    <location>
        <begin position="306"/>
        <end position="327"/>
    </location>
</feature>
<gene>
    <name evidence="8" type="ORF">GCM10009867_31610</name>
</gene>
<feature type="transmembrane region" description="Helical" evidence="6">
    <location>
        <begin position="333"/>
        <end position="353"/>
    </location>
</feature>
<keyword evidence="3 6" id="KW-0812">Transmembrane</keyword>
<evidence type="ECO:0000313" key="9">
    <source>
        <dbReference type="Proteomes" id="UP001501326"/>
    </source>
</evidence>
<dbReference type="InterPro" id="IPR020846">
    <property type="entry name" value="MFS_dom"/>
</dbReference>
<protein>
    <submittedName>
        <fullName evidence="8">MFS transporter</fullName>
    </submittedName>
</protein>